<proteinExistence type="predicted"/>
<evidence type="ECO:0000313" key="1">
    <source>
        <dbReference type="EMBL" id="KAL1554643.1"/>
    </source>
</evidence>
<organism evidence="1 2">
    <name type="scientific">Salvia divinorum</name>
    <name type="common">Maria pastora</name>
    <name type="synonym">Diviner's sage</name>
    <dbReference type="NCBI Taxonomy" id="28513"/>
    <lineage>
        <taxon>Eukaryota</taxon>
        <taxon>Viridiplantae</taxon>
        <taxon>Streptophyta</taxon>
        <taxon>Embryophyta</taxon>
        <taxon>Tracheophyta</taxon>
        <taxon>Spermatophyta</taxon>
        <taxon>Magnoliopsida</taxon>
        <taxon>eudicotyledons</taxon>
        <taxon>Gunneridae</taxon>
        <taxon>Pentapetalae</taxon>
        <taxon>asterids</taxon>
        <taxon>lamiids</taxon>
        <taxon>Lamiales</taxon>
        <taxon>Lamiaceae</taxon>
        <taxon>Nepetoideae</taxon>
        <taxon>Mentheae</taxon>
        <taxon>Salviinae</taxon>
        <taxon>Salvia</taxon>
        <taxon>Salvia subgen. Calosphace</taxon>
    </lineage>
</organism>
<dbReference type="Proteomes" id="UP001567538">
    <property type="component" value="Unassembled WGS sequence"/>
</dbReference>
<sequence length="114" mass="13165">MVKLIARPQIRVQKRKTTTKAVFALKSPELDRRRRGGNRRLRWFEQLNDPSRISKHGSWRMGMMRIVTYKISFEALPGVNFRGSLSLIAMESSREVHRKEMLAALKAPLPCTTA</sequence>
<name>A0ABD1HGJ5_SALDI</name>
<reference evidence="1 2" key="1">
    <citation type="submission" date="2024-06" db="EMBL/GenBank/DDBJ databases">
        <title>A chromosome level genome sequence of Diviner's sage (Salvia divinorum).</title>
        <authorList>
            <person name="Ford S.A."/>
            <person name="Ro D.-K."/>
            <person name="Ness R.W."/>
            <person name="Phillips M.A."/>
        </authorList>
    </citation>
    <scope>NUCLEOTIDE SEQUENCE [LARGE SCALE GENOMIC DNA]</scope>
    <source>
        <strain evidence="1">SAF-2024a</strain>
        <tissue evidence="1">Leaf</tissue>
    </source>
</reference>
<keyword evidence="2" id="KW-1185">Reference proteome</keyword>
<dbReference type="EMBL" id="JBEAFC010000006">
    <property type="protein sequence ID" value="KAL1554643.1"/>
    <property type="molecule type" value="Genomic_DNA"/>
</dbReference>
<accession>A0ABD1HGJ5</accession>
<evidence type="ECO:0000313" key="2">
    <source>
        <dbReference type="Proteomes" id="UP001567538"/>
    </source>
</evidence>
<gene>
    <name evidence="1" type="ORF">AAHA92_15186</name>
</gene>
<dbReference type="AlphaFoldDB" id="A0ABD1HGJ5"/>
<protein>
    <submittedName>
        <fullName evidence="1">Uncharacterized protein</fullName>
    </submittedName>
</protein>
<comment type="caution">
    <text evidence="1">The sequence shown here is derived from an EMBL/GenBank/DDBJ whole genome shotgun (WGS) entry which is preliminary data.</text>
</comment>